<organism evidence="2 3">
    <name type="scientific">Frischella perrara</name>
    <dbReference type="NCBI Taxonomy" id="1267021"/>
    <lineage>
        <taxon>Bacteria</taxon>
        <taxon>Pseudomonadati</taxon>
        <taxon>Pseudomonadota</taxon>
        <taxon>Gammaproteobacteria</taxon>
        <taxon>Orbales</taxon>
        <taxon>Orbaceae</taxon>
        <taxon>Frischella</taxon>
    </lineage>
</organism>
<dbReference type="SUPFAM" id="SSF52799">
    <property type="entry name" value="(Phosphotyrosine protein) phosphatases II"/>
    <property type="match status" value="1"/>
</dbReference>
<gene>
    <name evidence="2" type="ORF">FPB0191_00691</name>
</gene>
<dbReference type="KEGG" id="fpp:FPB0191_00691"/>
<keyword evidence="2" id="KW-0378">Hydrolase</keyword>
<accession>A0A0A7S5I8</accession>
<name>A0A0A7S5I8_FRIPE</name>
<dbReference type="EMBL" id="CP009056">
    <property type="protein sequence ID" value="AJA44521.1"/>
    <property type="molecule type" value="Genomic_DNA"/>
</dbReference>
<sequence>MTYIQTATVVRETQSKLVITFESLTKQAVDLYWTTEANPNTKNKTLVANNIHSPITIDDPLQAKERIYLILQSEGQQPFLFGERTLPVTGLNNFRDFGGYKAANGRRIKWGIFYRSNHLNGLKPDAQSYIESLGVKTIIDYRSENEIRSNPNSHIGEKQTYHLDASAQTAELAAQFAAEPSNEDHALIECVMRDIPKELVNGKGEQVLEQYRNFVLSDKSKNSFKQMLRIMLDSHNNPSIQHCRGGKDRTGYGVLLILLILGVSEADIIDDYMLTHKNRLARNEVKMAAYRQITDNQDVLDYLLCLIDTRESFIQEIFNTMRKVAGSPINYIKQELGFTDEDIKTMQDNYLQ</sequence>
<evidence type="ECO:0000313" key="3">
    <source>
        <dbReference type="Proteomes" id="UP000030901"/>
    </source>
</evidence>
<dbReference type="OrthoDB" id="1188001at2"/>
<reference evidence="2 3" key="1">
    <citation type="journal article" date="2014" name="Appl. Environ. Microbiol.">
        <title>Gut symbionts from distinct hosts exhibit genotoxic activity via divergent colibactin biosynthetic pathways.</title>
        <authorList>
            <person name="Engel P."/>
            <person name="Vizcaino M.I."/>
            <person name="Crawford J.M."/>
        </authorList>
    </citation>
    <scope>NUCLEOTIDE SEQUENCE [LARGE SCALE GENOMIC DNA]</scope>
    <source>
        <strain evidence="2 3">PEB0191</strain>
    </source>
</reference>
<keyword evidence="3" id="KW-1185">Reference proteome</keyword>
<evidence type="ECO:0000256" key="1">
    <source>
        <dbReference type="ARBA" id="ARBA00009580"/>
    </source>
</evidence>
<dbReference type="PANTHER" id="PTHR31126">
    <property type="entry name" value="TYROSINE-PROTEIN PHOSPHATASE"/>
    <property type="match status" value="1"/>
</dbReference>
<comment type="similarity">
    <text evidence="1">Belongs to the protein-tyrosine phosphatase family.</text>
</comment>
<dbReference type="RefSeq" id="WP_039104035.1">
    <property type="nucleotide sequence ID" value="NZ_CP009056.1"/>
</dbReference>
<dbReference type="Pfam" id="PF13350">
    <property type="entry name" value="Y_phosphatase3"/>
    <property type="match status" value="1"/>
</dbReference>
<dbReference type="STRING" id="1267021.FPB0191_00691"/>
<dbReference type="EC" id="3.1.3.48" evidence="2"/>
<dbReference type="Proteomes" id="UP000030901">
    <property type="component" value="Chromosome"/>
</dbReference>
<dbReference type="HOGENOM" id="CLU_057546_0_1_6"/>
<dbReference type="PANTHER" id="PTHR31126:SF1">
    <property type="entry name" value="TYROSINE SPECIFIC PROTEIN PHOSPHATASES DOMAIN-CONTAINING PROTEIN"/>
    <property type="match status" value="1"/>
</dbReference>
<evidence type="ECO:0000313" key="2">
    <source>
        <dbReference type="EMBL" id="AJA44521.1"/>
    </source>
</evidence>
<proteinExistence type="inferred from homology"/>
<dbReference type="Gene3D" id="3.90.190.10">
    <property type="entry name" value="Protein tyrosine phosphatase superfamily"/>
    <property type="match status" value="1"/>
</dbReference>
<dbReference type="GO" id="GO:0004725">
    <property type="term" value="F:protein tyrosine phosphatase activity"/>
    <property type="evidence" value="ECO:0007669"/>
    <property type="project" value="UniProtKB-EC"/>
</dbReference>
<dbReference type="InterPro" id="IPR029021">
    <property type="entry name" value="Prot-tyrosine_phosphatase-like"/>
</dbReference>
<dbReference type="InterPro" id="IPR026893">
    <property type="entry name" value="Tyr/Ser_Pase_IphP-type"/>
</dbReference>
<protein>
    <submittedName>
        <fullName evidence="2">Protein tyrosine/serine phosphatase</fullName>
        <ecNumber evidence="2">3.1.3.48</ecNumber>
    </submittedName>
</protein>
<dbReference type="AlphaFoldDB" id="A0A0A7S5I8"/>